<evidence type="ECO:0000313" key="11">
    <source>
        <dbReference type="EMBL" id="CRZ23659.1"/>
    </source>
</evidence>
<dbReference type="PANTHER" id="PTHR14624:SF0">
    <property type="entry name" value="POLYPRENOL REDUCTASE"/>
    <property type="match status" value="1"/>
</dbReference>
<dbReference type="OMA" id="HFLFEIC"/>
<comment type="catalytic activity">
    <reaction evidence="8 9">
        <text>a di-trans,poly-cis-dolichal + NADP(+) = a di-trans,poly-cis-polyprenal + NADPH + H(+)</text>
        <dbReference type="Rhea" id="RHEA:80727"/>
        <dbReference type="Rhea" id="RHEA-COMP:19536"/>
        <dbReference type="Rhea" id="RHEA-COMP:19537"/>
        <dbReference type="ChEBI" id="CHEBI:15378"/>
        <dbReference type="ChEBI" id="CHEBI:57783"/>
        <dbReference type="ChEBI" id="CHEBI:58349"/>
        <dbReference type="ChEBI" id="CHEBI:231623"/>
        <dbReference type="ChEBI" id="CHEBI:231637"/>
        <dbReference type="EC" id="1.3.1.94"/>
    </reaction>
    <physiologicalReaction direction="right-to-left" evidence="8 9">
        <dbReference type="Rhea" id="RHEA:80729"/>
    </physiologicalReaction>
</comment>
<feature type="transmembrane region" description="Helical" evidence="9">
    <location>
        <begin position="160"/>
        <end position="185"/>
    </location>
</feature>
<dbReference type="WormBase" id="Bm1683">
    <property type="protein sequence ID" value="BM46210"/>
    <property type="gene ID" value="WBGene00221944"/>
</dbReference>
<dbReference type="PROSITE" id="PS50244">
    <property type="entry name" value="S5A_REDUCTASE"/>
    <property type="match status" value="1"/>
</dbReference>
<gene>
    <name evidence="11 12" type="ORF">Bm1683</name>
    <name evidence="11" type="ORF">BM_Bm1683</name>
</gene>
<reference evidence="11" key="1">
    <citation type="journal article" date="2007" name="Science">
        <title>Draft genome of the filarial nematode parasite Brugia malayi.</title>
        <authorList>
            <person name="Ghedin E."/>
            <person name="Wang S."/>
            <person name="Spiro D."/>
            <person name="Caler E."/>
            <person name="Zhao Q."/>
            <person name="Crabtree J."/>
            <person name="Allen J.E."/>
            <person name="Delcher A.L."/>
            <person name="Guiliano D.B."/>
            <person name="Miranda-Saavedra D."/>
            <person name="Angiuoli S.V."/>
            <person name="Creasy T."/>
            <person name="Amedeo P."/>
            <person name="Haas B."/>
            <person name="El-Sayed N.M."/>
            <person name="Wortman J.R."/>
            <person name="Feldblyum T."/>
            <person name="Tallon L."/>
            <person name="Schatz M."/>
            <person name="Shumway M."/>
            <person name="Koo H."/>
            <person name="Salzberg S.L."/>
            <person name="Schobel S."/>
            <person name="Pertea M."/>
            <person name="Pop M."/>
            <person name="White O."/>
            <person name="Barton G.J."/>
            <person name="Carlow C.K."/>
            <person name="Crawford M.J."/>
            <person name="Daub J."/>
            <person name="Dimmic M.W."/>
            <person name="Estes C.F."/>
            <person name="Foster J.M."/>
            <person name="Ganatra M."/>
            <person name="Gregory W.F."/>
            <person name="Johnson N.M."/>
            <person name="Jin J."/>
            <person name="Komuniecki R."/>
            <person name="Korf I."/>
            <person name="Kumar S."/>
            <person name="Laney S."/>
            <person name="Li B.W."/>
            <person name="Li W."/>
            <person name="Lindblom T.H."/>
            <person name="Lustigman S."/>
            <person name="Ma D."/>
            <person name="Maina C.V."/>
            <person name="Martin D.M."/>
            <person name="McCarter J.P."/>
            <person name="McReynolds L."/>
            <person name="Mitreva M."/>
            <person name="Nutman T.B."/>
            <person name="Parkinson J."/>
            <person name="Peregrin-Alvarez J.M."/>
            <person name="Poole C."/>
            <person name="Ren Q."/>
            <person name="Saunders L."/>
            <person name="Sluder A.E."/>
            <person name="Smith K."/>
            <person name="Stanke M."/>
            <person name="Unnasch T.R."/>
            <person name="Ware J."/>
            <person name="Wei A.D."/>
            <person name="Weil G."/>
            <person name="Williams D.J."/>
            <person name="Zhang Y."/>
            <person name="Williams S.A."/>
            <person name="Fraser-Liggett C."/>
            <person name="Slatko B."/>
            <person name="Blaxter M.L."/>
            <person name="Scott A.L."/>
        </authorList>
    </citation>
    <scope>NUCLEOTIDE SEQUENCE</scope>
    <source>
        <strain evidence="11">FR3</strain>
    </source>
</reference>
<dbReference type="GO" id="GO:0102389">
    <property type="term" value="F:polyprenol reductase activity"/>
    <property type="evidence" value="ECO:0007669"/>
    <property type="project" value="UniProtKB-UniRule"/>
</dbReference>
<dbReference type="InterPro" id="IPR039698">
    <property type="entry name" value="Dfg10/SRD5A3"/>
</dbReference>
<dbReference type="GO" id="GO:0003865">
    <property type="term" value="F:3-oxo-5-alpha-steroid 4-dehydrogenase activity"/>
    <property type="evidence" value="ECO:0007669"/>
    <property type="project" value="TreeGrafter"/>
</dbReference>
<keyword evidence="5 9" id="KW-0472">Membrane</keyword>
<dbReference type="EMBL" id="LN856903">
    <property type="protein sequence ID" value="CRZ23659.1"/>
    <property type="molecule type" value="Genomic_DNA"/>
</dbReference>
<name>A0A0H5S4W6_BRUMA</name>
<evidence type="ECO:0000256" key="9">
    <source>
        <dbReference type="RuleBase" id="RU367081"/>
    </source>
</evidence>
<dbReference type="GO" id="GO:0006488">
    <property type="term" value="P:dolichol-linked oligosaccharide biosynthetic process"/>
    <property type="evidence" value="ECO:0007669"/>
    <property type="project" value="UniProtKB-UniRule"/>
</dbReference>
<evidence type="ECO:0000256" key="3">
    <source>
        <dbReference type="ARBA" id="ARBA00022692"/>
    </source>
</evidence>
<feature type="transmembrane region" description="Helical" evidence="9">
    <location>
        <begin position="197"/>
        <end position="224"/>
    </location>
</feature>
<dbReference type="UniPathway" id="UPA00378"/>
<dbReference type="EC" id="1.3.1.94" evidence="2 9"/>
<comment type="pathway">
    <text evidence="9">Protein modification; protein glycosylation.</text>
</comment>
<feature type="domain" description="3-oxo-5-alpha-steroid 4-dehydrogenase C-terminal" evidence="10">
    <location>
        <begin position="181"/>
        <end position="326"/>
    </location>
</feature>
<keyword evidence="4 9" id="KW-1133">Transmembrane helix</keyword>
<proteinExistence type="inferred from homology"/>
<sequence length="326" mass="38308">MSFSLYQLCITYWLACTVVICILGIFALRKVRKSETIMGLVYFGKFRNDHNFKTWLRIIEMPKRLFWIFYLIASIAVLFALIDIVINSKLQYNDNLIFNLMGLLLYLTHVIRRLYECLYVSIFSDSSMNILHFLLGITFYPFCVCSQLASFTLLNNKTEINILTILFYTALPIALFIGFYVFKNFFFNLKKIFNQLIFLYILIAEINILTILFYTALPIAIFIVQIKQHHCFVLLAQLRLNSGVNANTYAIPNGGLFEHCLSPHYLLEIILYFLFALIYHLSTPMLLCFLFVTINQTIAALLNQNWYKRHFHKFFNNQKALIPYIL</sequence>
<protein>
    <recommendedName>
        <fullName evidence="7 9">Polyprenal reductase</fullName>
        <ecNumber evidence="2 9">1.3.1.94</ecNumber>
    </recommendedName>
</protein>
<dbReference type="PANTHER" id="PTHR14624">
    <property type="entry name" value="DFG10 PROTEIN"/>
    <property type="match status" value="1"/>
</dbReference>
<feature type="transmembrane region" description="Helical" evidence="9">
    <location>
        <begin position="92"/>
        <end position="111"/>
    </location>
</feature>
<evidence type="ECO:0000256" key="7">
    <source>
        <dbReference type="ARBA" id="ARBA00047186"/>
    </source>
</evidence>
<accession>A0A0H5S4W6</accession>
<keyword evidence="9" id="KW-0256">Endoplasmic reticulum</keyword>
<evidence type="ECO:0000256" key="5">
    <source>
        <dbReference type="ARBA" id="ARBA00023136"/>
    </source>
</evidence>
<keyword evidence="9" id="KW-0560">Oxidoreductase</keyword>
<feature type="transmembrane region" description="Helical" evidence="9">
    <location>
        <begin position="131"/>
        <end position="154"/>
    </location>
</feature>
<dbReference type="GO" id="GO:0160198">
    <property type="term" value="F:polyprenal reductase activity"/>
    <property type="evidence" value="ECO:0007669"/>
    <property type="project" value="UniProtKB-EC"/>
</dbReference>
<dbReference type="InterPro" id="IPR001104">
    <property type="entry name" value="3-oxo-5_a-steroid_4-DH_C"/>
</dbReference>
<feature type="transmembrane region" description="Helical" evidence="9">
    <location>
        <begin position="269"/>
        <end position="292"/>
    </location>
</feature>
<evidence type="ECO:0000313" key="12">
    <source>
        <dbReference type="WormBase" id="Bm1683"/>
    </source>
</evidence>
<evidence type="ECO:0000256" key="2">
    <source>
        <dbReference type="ARBA" id="ARBA00012522"/>
    </source>
</evidence>
<comment type="function">
    <text evidence="9">Plays a key role in early steps of protein N-linked glycosylation by being involved in the conversion of polyprenol into dolichol. Acts as a polyprenal reductase that mediates the reduction of polyprenal into dolichal in a NADP-dependent mechanism. Dolichols are required for the synthesis of dolichol-linked monosaccharides and the oligosaccharide precursor used for N-glycosylation.</text>
</comment>
<evidence type="ECO:0000259" key="10">
    <source>
        <dbReference type="Pfam" id="PF02544"/>
    </source>
</evidence>
<comment type="subcellular location">
    <subcellularLocation>
        <location evidence="1">Endomembrane system</location>
        <topology evidence="1">Multi-pass membrane protein</topology>
    </subcellularLocation>
    <subcellularLocation>
        <location evidence="9">Endoplasmic reticulum membrane</location>
    </subcellularLocation>
</comment>
<dbReference type="AlphaFoldDB" id="A0A0H5S4W6"/>
<evidence type="ECO:0000256" key="8">
    <source>
        <dbReference type="ARBA" id="ARBA00049427"/>
    </source>
</evidence>
<feature type="transmembrane region" description="Helical" evidence="9">
    <location>
        <begin position="65"/>
        <end position="86"/>
    </location>
</feature>
<dbReference type="Pfam" id="PF02544">
    <property type="entry name" value="Steroid_dh"/>
    <property type="match status" value="1"/>
</dbReference>
<dbReference type="GO" id="GO:0016095">
    <property type="term" value="P:polyprenol catabolic process"/>
    <property type="evidence" value="ECO:0007669"/>
    <property type="project" value="UniProtKB-UniRule"/>
</dbReference>
<keyword evidence="9" id="KW-0521">NADP</keyword>
<reference evidence="11" key="2">
    <citation type="submission" date="2012-12" db="EMBL/GenBank/DDBJ databases">
        <authorList>
            <person name="Gao Y.W."/>
            <person name="Fan S.T."/>
            <person name="Sun H.T."/>
            <person name="Wang Z."/>
            <person name="Gao X.L."/>
            <person name="Li Y.G."/>
            <person name="Wang T.C."/>
            <person name="Zhang K."/>
            <person name="Xu W.W."/>
            <person name="Yu Z.J."/>
            <person name="Xia X.Z."/>
        </authorList>
    </citation>
    <scope>NUCLEOTIDE SEQUENCE</scope>
    <source>
        <strain evidence="11">FR3</strain>
    </source>
</reference>
<keyword evidence="3 9" id="KW-0812">Transmembrane</keyword>
<comment type="similarity">
    <text evidence="6 9">Belongs to the steroid 5-alpha reductase family. Polyprenal reductase subfamily.</text>
</comment>
<evidence type="ECO:0000256" key="1">
    <source>
        <dbReference type="ARBA" id="ARBA00004127"/>
    </source>
</evidence>
<evidence type="ECO:0000256" key="4">
    <source>
        <dbReference type="ARBA" id="ARBA00022989"/>
    </source>
</evidence>
<organism evidence="11">
    <name type="scientific">Brugia malayi</name>
    <name type="common">Filarial nematode worm</name>
    <dbReference type="NCBI Taxonomy" id="6279"/>
    <lineage>
        <taxon>Eukaryota</taxon>
        <taxon>Metazoa</taxon>
        <taxon>Ecdysozoa</taxon>
        <taxon>Nematoda</taxon>
        <taxon>Chromadorea</taxon>
        <taxon>Rhabditida</taxon>
        <taxon>Spirurina</taxon>
        <taxon>Spiruromorpha</taxon>
        <taxon>Filarioidea</taxon>
        <taxon>Onchocercidae</taxon>
        <taxon>Brugia</taxon>
    </lineage>
</organism>
<dbReference type="GO" id="GO:0005789">
    <property type="term" value="C:endoplasmic reticulum membrane"/>
    <property type="evidence" value="ECO:0007669"/>
    <property type="project" value="UniProtKB-SubCell"/>
</dbReference>
<evidence type="ECO:0000256" key="6">
    <source>
        <dbReference type="ARBA" id="ARBA00046320"/>
    </source>
</evidence>
<feature type="transmembrane region" description="Helical" evidence="9">
    <location>
        <begin position="12"/>
        <end position="28"/>
    </location>
</feature>